<feature type="region of interest" description="Disordered" evidence="1">
    <location>
        <begin position="41"/>
        <end position="81"/>
    </location>
</feature>
<dbReference type="EMBL" id="CAJGYO010000018">
    <property type="protein sequence ID" value="CAD6338072.1"/>
    <property type="molecule type" value="Genomic_DNA"/>
</dbReference>
<sequence length="81" mass="8986">MPGLEIDLNQNPSESDLENPIAWDEIEEWDGPANELDYAMVWNDENQGHGQGSDGEQDDAPADGEQDDAPAVQPSSLHRRR</sequence>
<name>A0A811S986_9POAL</name>
<evidence type="ECO:0000313" key="3">
    <source>
        <dbReference type="Proteomes" id="UP000604825"/>
    </source>
</evidence>
<evidence type="ECO:0000256" key="1">
    <source>
        <dbReference type="SAM" id="MobiDB-lite"/>
    </source>
</evidence>
<accession>A0A811S986</accession>
<dbReference type="AlphaFoldDB" id="A0A811S986"/>
<proteinExistence type="predicted"/>
<organism evidence="2 3">
    <name type="scientific">Miscanthus lutarioriparius</name>
    <dbReference type="NCBI Taxonomy" id="422564"/>
    <lineage>
        <taxon>Eukaryota</taxon>
        <taxon>Viridiplantae</taxon>
        <taxon>Streptophyta</taxon>
        <taxon>Embryophyta</taxon>
        <taxon>Tracheophyta</taxon>
        <taxon>Spermatophyta</taxon>
        <taxon>Magnoliopsida</taxon>
        <taxon>Liliopsida</taxon>
        <taxon>Poales</taxon>
        <taxon>Poaceae</taxon>
        <taxon>PACMAD clade</taxon>
        <taxon>Panicoideae</taxon>
        <taxon>Andropogonodae</taxon>
        <taxon>Andropogoneae</taxon>
        <taxon>Saccharinae</taxon>
        <taxon>Miscanthus</taxon>
    </lineage>
</organism>
<comment type="caution">
    <text evidence="2">The sequence shown here is derived from an EMBL/GenBank/DDBJ whole genome shotgun (WGS) entry which is preliminary data.</text>
</comment>
<feature type="compositionally biased region" description="Acidic residues" evidence="1">
    <location>
        <begin position="55"/>
        <end position="68"/>
    </location>
</feature>
<evidence type="ECO:0000313" key="2">
    <source>
        <dbReference type="EMBL" id="CAD6338072.1"/>
    </source>
</evidence>
<dbReference type="Proteomes" id="UP000604825">
    <property type="component" value="Unassembled WGS sequence"/>
</dbReference>
<dbReference type="OrthoDB" id="714891at2759"/>
<keyword evidence="3" id="KW-1185">Reference proteome</keyword>
<gene>
    <name evidence="2" type="ORF">NCGR_LOCUS62170</name>
</gene>
<feature type="region of interest" description="Disordered" evidence="1">
    <location>
        <begin position="1"/>
        <end position="20"/>
    </location>
</feature>
<protein>
    <submittedName>
        <fullName evidence="2">Uncharacterized protein</fullName>
    </submittedName>
</protein>
<reference evidence="2" key="1">
    <citation type="submission" date="2020-10" db="EMBL/GenBank/DDBJ databases">
        <authorList>
            <person name="Han B."/>
            <person name="Lu T."/>
            <person name="Zhao Q."/>
            <person name="Huang X."/>
            <person name="Zhao Y."/>
        </authorList>
    </citation>
    <scope>NUCLEOTIDE SEQUENCE</scope>
</reference>